<sequence length="334" mass="40157">MAGNCIAFDFRENEMHVEIPEYDMQSGRREVEEEEEEEEEEEDALKFRFQCLSRSLFHIDTVAITPQKYLKTYRSSKIGHVKKSLKNVPLMEQQDLVKFEVIRRKGKIDFKVAQGGSSLQRFRKFPHFFIEYYSYRNHHLAANTWYVTALATAHCDQTNISVVKPMALKKKKKKKKKKKEEEKKKKEKKKKKKKKKMMKKKKKKKKKKEEEKKKKEKKKKKKKKKMMKKMKKKKKKKKLKKTKKRKKEKEVKKKKKEKKKEERKRAKEERREGEDESNAYLRRGYQPPICRFVAGLDFCQGVLQKNSIYRSVSLMLPTLRCCYSHLATAARNVY</sequence>
<evidence type="ECO:0000256" key="1">
    <source>
        <dbReference type="ARBA" id="ARBA00023242"/>
    </source>
</evidence>
<dbReference type="GO" id="GO:0030527">
    <property type="term" value="F:structural constituent of chromatin"/>
    <property type="evidence" value="ECO:0007669"/>
    <property type="project" value="InterPro"/>
</dbReference>
<dbReference type="PRINTS" id="PR00624">
    <property type="entry name" value="HISTONEH5"/>
</dbReference>
<feature type="compositionally biased region" description="Basic residues" evidence="2">
    <location>
        <begin position="185"/>
        <end position="207"/>
    </location>
</feature>
<dbReference type="GO" id="GO:0006334">
    <property type="term" value="P:nucleosome assembly"/>
    <property type="evidence" value="ECO:0007669"/>
    <property type="project" value="InterPro"/>
</dbReference>
<accession>E2B7E0</accession>
<dbReference type="InParanoid" id="E2B7E0"/>
<dbReference type="InterPro" id="IPR005819">
    <property type="entry name" value="H1/H5"/>
</dbReference>
<keyword evidence="1" id="KW-0539">Nucleus</keyword>
<dbReference type="AlphaFoldDB" id="E2B7E0"/>
<keyword evidence="4" id="KW-1185">Reference proteome</keyword>
<name>E2B7E0_HARSA</name>
<protein>
    <submittedName>
        <fullName evidence="3">Uncharacterized protein</fullName>
    </submittedName>
</protein>
<dbReference type="EMBL" id="GL446154">
    <property type="protein sequence ID" value="EFN88425.1"/>
    <property type="molecule type" value="Genomic_DNA"/>
</dbReference>
<dbReference type="GO" id="GO:0000786">
    <property type="term" value="C:nucleosome"/>
    <property type="evidence" value="ECO:0007669"/>
    <property type="project" value="InterPro"/>
</dbReference>
<evidence type="ECO:0000313" key="3">
    <source>
        <dbReference type="EMBL" id="EFN88425.1"/>
    </source>
</evidence>
<evidence type="ECO:0000313" key="4">
    <source>
        <dbReference type="Proteomes" id="UP000008237"/>
    </source>
</evidence>
<gene>
    <name evidence="3" type="ORF">EAI_01847</name>
</gene>
<organism evidence="4">
    <name type="scientific">Harpegnathos saltator</name>
    <name type="common">Jerdon's jumping ant</name>
    <dbReference type="NCBI Taxonomy" id="610380"/>
    <lineage>
        <taxon>Eukaryota</taxon>
        <taxon>Metazoa</taxon>
        <taxon>Ecdysozoa</taxon>
        <taxon>Arthropoda</taxon>
        <taxon>Hexapoda</taxon>
        <taxon>Insecta</taxon>
        <taxon>Pterygota</taxon>
        <taxon>Neoptera</taxon>
        <taxon>Endopterygota</taxon>
        <taxon>Hymenoptera</taxon>
        <taxon>Apocrita</taxon>
        <taxon>Aculeata</taxon>
        <taxon>Formicoidea</taxon>
        <taxon>Formicidae</taxon>
        <taxon>Ponerinae</taxon>
        <taxon>Ponerini</taxon>
        <taxon>Harpegnathos</taxon>
    </lineage>
</organism>
<feature type="compositionally biased region" description="Basic residues" evidence="2">
    <location>
        <begin position="214"/>
        <end position="258"/>
    </location>
</feature>
<proteinExistence type="predicted"/>
<feature type="compositionally biased region" description="Basic residues" evidence="2">
    <location>
        <begin position="167"/>
        <end position="178"/>
    </location>
</feature>
<dbReference type="Proteomes" id="UP000008237">
    <property type="component" value="Unassembled WGS sequence"/>
</dbReference>
<reference evidence="3 4" key="1">
    <citation type="journal article" date="2010" name="Science">
        <title>Genomic comparison of the ants Camponotus floridanus and Harpegnathos saltator.</title>
        <authorList>
            <person name="Bonasio R."/>
            <person name="Zhang G."/>
            <person name="Ye C."/>
            <person name="Mutti N.S."/>
            <person name="Fang X."/>
            <person name="Qin N."/>
            <person name="Donahue G."/>
            <person name="Yang P."/>
            <person name="Li Q."/>
            <person name="Li C."/>
            <person name="Zhang P."/>
            <person name="Huang Z."/>
            <person name="Berger S.L."/>
            <person name="Reinberg D."/>
            <person name="Wang J."/>
            <person name="Liebig J."/>
        </authorList>
    </citation>
    <scope>NUCLEOTIDE SEQUENCE [LARGE SCALE GENOMIC DNA]</scope>
    <source>
        <strain evidence="3 4">R22 G/1</strain>
    </source>
</reference>
<dbReference type="GO" id="GO:0003677">
    <property type="term" value="F:DNA binding"/>
    <property type="evidence" value="ECO:0007669"/>
    <property type="project" value="InterPro"/>
</dbReference>
<feature type="compositionally biased region" description="Basic and acidic residues" evidence="2">
    <location>
        <begin position="259"/>
        <end position="273"/>
    </location>
</feature>
<evidence type="ECO:0000256" key="2">
    <source>
        <dbReference type="SAM" id="MobiDB-lite"/>
    </source>
</evidence>
<feature type="region of interest" description="Disordered" evidence="2">
    <location>
        <begin position="164"/>
        <end position="277"/>
    </location>
</feature>